<dbReference type="InterPro" id="IPR004166">
    <property type="entry name" value="a-kinase_dom"/>
</dbReference>
<dbReference type="PROSITE" id="PS51158">
    <property type="entry name" value="ALPHA_KINASE"/>
    <property type="match status" value="1"/>
</dbReference>
<reference evidence="5 6" key="1">
    <citation type="submission" date="2023-05" db="EMBL/GenBank/DDBJ databases">
        <title>B98-5 Cell Line De Novo Hybrid Assembly: An Optical Mapping Approach.</title>
        <authorList>
            <person name="Kananen K."/>
            <person name="Auerbach J.A."/>
            <person name="Kautto E."/>
            <person name="Blachly J.S."/>
        </authorList>
    </citation>
    <scope>NUCLEOTIDE SEQUENCE [LARGE SCALE GENOMIC DNA]</scope>
    <source>
        <strain evidence="5">B95-8</strain>
        <tissue evidence="5">Cell line</tissue>
    </source>
</reference>
<keyword evidence="2" id="KW-0808">Transferase</keyword>
<proteinExistence type="predicted"/>
<dbReference type="SUPFAM" id="SSF56112">
    <property type="entry name" value="Protein kinase-like (PK-like)"/>
    <property type="match status" value="1"/>
</dbReference>
<keyword evidence="1" id="KW-0723">Serine/threonine-protein kinase</keyword>
<gene>
    <name evidence="5" type="primary">ALPK1_6</name>
    <name evidence="5" type="ORF">P7K49_006745</name>
</gene>
<dbReference type="PANTHER" id="PTHR46747">
    <property type="entry name" value="ALPHA-PROTEIN KINASE 1"/>
    <property type="match status" value="1"/>
</dbReference>
<evidence type="ECO:0000259" key="4">
    <source>
        <dbReference type="PROSITE" id="PS51158"/>
    </source>
</evidence>
<keyword evidence="3 5" id="KW-0418">Kinase</keyword>
<evidence type="ECO:0000256" key="3">
    <source>
        <dbReference type="ARBA" id="ARBA00022777"/>
    </source>
</evidence>
<feature type="non-terminal residue" evidence="5">
    <location>
        <position position="1"/>
    </location>
</feature>
<keyword evidence="6" id="KW-1185">Reference proteome</keyword>
<dbReference type="Gene3D" id="3.20.200.10">
    <property type="entry name" value="MHCK/EF2 kinase"/>
    <property type="match status" value="1"/>
</dbReference>
<feature type="domain" description="Alpha-type protein kinase" evidence="4">
    <location>
        <begin position="1"/>
        <end position="73"/>
    </location>
</feature>
<dbReference type="Pfam" id="PF02816">
    <property type="entry name" value="Alpha_kinase"/>
    <property type="match status" value="1"/>
</dbReference>
<name>A0ABQ9W3B4_SAGOE</name>
<comment type="caution">
    <text evidence="5">The sequence shown here is derived from an EMBL/GenBank/DDBJ whole genome shotgun (WGS) entry which is preliminary data.</text>
</comment>
<organism evidence="5 6">
    <name type="scientific">Saguinus oedipus</name>
    <name type="common">Cotton-top tamarin</name>
    <name type="synonym">Oedipomidas oedipus</name>
    <dbReference type="NCBI Taxonomy" id="9490"/>
    <lineage>
        <taxon>Eukaryota</taxon>
        <taxon>Metazoa</taxon>
        <taxon>Chordata</taxon>
        <taxon>Craniata</taxon>
        <taxon>Vertebrata</taxon>
        <taxon>Euteleostomi</taxon>
        <taxon>Mammalia</taxon>
        <taxon>Eutheria</taxon>
        <taxon>Euarchontoglires</taxon>
        <taxon>Primates</taxon>
        <taxon>Haplorrhini</taxon>
        <taxon>Platyrrhini</taxon>
        <taxon>Cebidae</taxon>
        <taxon>Callitrichinae</taxon>
        <taxon>Saguinus</taxon>
    </lineage>
</organism>
<feature type="non-terminal residue" evidence="5">
    <location>
        <position position="73"/>
    </location>
</feature>
<protein>
    <submittedName>
        <fullName evidence="5">Alpha-protein kinase 1</fullName>
    </submittedName>
</protein>
<dbReference type="GO" id="GO:0016301">
    <property type="term" value="F:kinase activity"/>
    <property type="evidence" value="ECO:0007669"/>
    <property type="project" value="UniProtKB-KW"/>
</dbReference>
<dbReference type="Proteomes" id="UP001266305">
    <property type="component" value="Unassembled WGS sequence"/>
</dbReference>
<dbReference type="InterPro" id="IPR011009">
    <property type="entry name" value="Kinase-like_dom_sf"/>
</dbReference>
<evidence type="ECO:0000256" key="2">
    <source>
        <dbReference type="ARBA" id="ARBA00022679"/>
    </source>
</evidence>
<dbReference type="InterPro" id="IPR043529">
    <property type="entry name" value="ALPK1"/>
</dbReference>
<dbReference type="EMBL" id="JASSZA010000003">
    <property type="protein sequence ID" value="KAK2116119.1"/>
    <property type="molecule type" value="Genomic_DNA"/>
</dbReference>
<sequence>PYILGEFVKLSNNTKVVKTEYKATEYGLAYGHFSYEFSNHRDVVVDLQGWVTGNGKGLIYLTDPQIHSVDRND</sequence>
<evidence type="ECO:0000256" key="1">
    <source>
        <dbReference type="ARBA" id="ARBA00022527"/>
    </source>
</evidence>
<accession>A0ABQ9W3B4</accession>
<dbReference type="PANTHER" id="PTHR46747:SF1">
    <property type="entry name" value="ALPHA-PROTEIN KINASE 1"/>
    <property type="match status" value="1"/>
</dbReference>
<evidence type="ECO:0000313" key="5">
    <source>
        <dbReference type="EMBL" id="KAK2116119.1"/>
    </source>
</evidence>
<evidence type="ECO:0000313" key="6">
    <source>
        <dbReference type="Proteomes" id="UP001266305"/>
    </source>
</evidence>